<evidence type="ECO:0000313" key="3">
    <source>
        <dbReference type="Proteomes" id="UP000000311"/>
    </source>
</evidence>
<name>E2A993_CAMFO</name>
<dbReference type="EMBL" id="GL437739">
    <property type="protein sequence ID" value="EFN69996.1"/>
    <property type="molecule type" value="Genomic_DNA"/>
</dbReference>
<dbReference type="Pfam" id="PF13843">
    <property type="entry name" value="DDE_Tnp_1_7"/>
    <property type="match status" value="1"/>
</dbReference>
<protein>
    <submittedName>
        <fullName evidence="2">PiggyBac transposable element-derived protein 4</fullName>
    </submittedName>
</protein>
<feature type="non-terminal residue" evidence="2">
    <location>
        <position position="112"/>
    </location>
</feature>
<dbReference type="PANTHER" id="PTHR46599">
    <property type="entry name" value="PIGGYBAC TRANSPOSABLE ELEMENT-DERIVED PROTEIN 4"/>
    <property type="match status" value="1"/>
</dbReference>
<reference evidence="2 3" key="1">
    <citation type="journal article" date="2010" name="Science">
        <title>Genomic comparison of the ants Camponotus floridanus and Harpegnathos saltator.</title>
        <authorList>
            <person name="Bonasio R."/>
            <person name="Zhang G."/>
            <person name="Ye C."/>
            <person name="Mutti N.S."/>
            <person name="Fang X."/>
            <person name="Qin N."/>
            <person name="Donahue G."/>
            <person name="Yang P."/>
            <person name="Li Q."/>
            <person name="Li C."/>
            <person name="Zhang P."/>
            <person name="Huang Z."/>
            <person name="Berger S.L."/>
            <person name="Reinberg D."/>
            <person name="Wang J."/>
            <person name="Liebig J."/>
        </authorList>
    </citation>
    <scope>NUCLEOTIDE SEQUENCE [LARGE SCALE GENOMIC DNA]</scope>
    <source>
        <strain evidence="3">C129</strain>
    </source>
</reference>
<sequence length="112" mass="13408">TKDEFEFFLSLSILMGHVRKGDLKDYWSTDPLLHTPIFRQTMTRDRYLQLLRNLHFQNNEDDSEIVNHPLQKIKPVIDHLQSKFLAVLIPGKNLCIDENLLLWKGRLRFKQY</sequence>
<accession>E2A993</accession>
<evidence type="ECO:0000313" key="2">
    <source>
        <dbReference type="EMBL" id="EFN69996.1"/>
    </source>
</evidence>
<keyword evidence="3" id="KW-1185">Reference proteome</keyword>
<organism evidence="3">
    <name type="scientific">Camponotus floridanus</name>
    <name type="common">Florida carpenter ant</name>
    <dbReference type="NCBI Taxonomy" id="104421"/>
    <lineage>
        <taxon>Eukaryota</taxon>
        <taxon>Metazoa</taxon>
        <taxon>Ecdysozoa</taxon>
        <taxon>Arthropoda</taxon>
        <taxon>Hexapoda</taxon>
        <taxon>Insecta</taxon>
        <taxon>Pterygota</taxon>
        <taxon>Neoptera</taxon>
        <taxon>Endopterygota</taxon>
        <taxon>Hymenoptera</taxon>
        <taxon>Apocrita</taxon>
        <taxon>Aculeata</taxon>
        <taxon>Formicoidea</taxon>
        <taxon>Formicidae</taxon>
        <taxon>Formicinae</taxon>
        <taxon>Camponotus</taxon>
    </lineage>
</organism>
<dbReference type="OMA" id="LCCCESS"/>
<dbReference type="STRING" id="104421.E2A993"/>
<feature type="domain" description="PiggyBac transposable element-derived protein" evidence="1">
    <location>
        <begin position="1"/>
        <end position="112"/>
    </location>
</feature>
<proteinExistence type="predicted"/>
<dbReference type="Proteomes" id="UP000000311">
    <property type="component" value="Unassembled WGS sequence"/>
</dbReference>
<gene>
    <name evidence="2" type="ORF">EAG_00245</name>
</gene>
<dbReference type="OrthoDB" id="8194810at2759"/>
<evidence type="ECO:0000259" key="1">
    <source>
        <dbReference type="Pfam" id="PF13843"/>
    </source>
</evidence>
<dbReference type="PANTHER" id="PTHR46599:SF3">
    <property type="entry name" value="PIGGYBAC TRANSPOSABLE ELEMENT-DERIVED PROTEIN 4"/>
    <property type="match status" value="1"/>
</dbReference>
<dbReference type="AlphaFoldDB" id="E2A993"/>
<dbReference type="InterPro" id="IPR029526">
    <property type="entry name" value="PGBD"/>
</dbReference>
<feature type="non-terminal residue" evidence="2">
    <location>
        <position position="1"/>
    </location>
</feature>
<dbReference type="InParanoid" id="E2A993"/>